<dbReference type="RefSeq" id="WP_369084453.1">
    <property type="nucleotide sequence ID" value="NZ_JBFSHR010000019.1"/>
</dbReference>
<sequence>MRLFKIRGSLDYYAARELSDEPGVVQRIRCVPDGYVREPTDVQAVVDSTQGVRFPIKALDLTIAAPKSLSVRWALATDDERVGIERAHHEAVAETLALMLAFDTAKTARGGAMLPIQRIQAFDVGHRLSRAGDPHLHSHLVVANIGFVDEGRAVALGHARWERGLPVYELAYRVELAARLRPLDIDLIGQGLGTWRVLGQQSGLNEVFSKRRAEVLALRTASDSSRARQLAVLATREPKVLCSGRDLRQRWEAEARELPTSRSQAVISRSTRVRVNDPLLNEVALALEGGAAGIRAARELALRRAFGAVRADQLRTSNRCAFGDNEVVLDGTACGSYRALSVAERLSLMDTPLVNLQLVQAPREVAAMTEALDRVGLKAGSPVNVTTRTTREQTLVATFGQYRQSIAGSALVVDANTLAPSELGQLVAERHTIVREPGVHCSGDFAAALIGFHGNQGRALIVAERSGALWDAFVADCCRWIQSGCTESVSFNAASPGLMARLRREVAVRLPDEVAGHVGARPLFRDEPVLLSDGREGRLKGIDHAWISVELDDTTERLQVGSARFSGFGPALNGRDAIVYGPQQGADDLVKRAYVGEPGLSDLVKCIGLAQERDGVHWIQDEAVAAISRARLHEFERTGGRLLGERLYRLRAATTTLSRIYDTAAEFGFDQRHGWDRIIDERLALSRDHLARGRVHGL</sequence>
<evidence type="ECO:0000259" key="1">
    <source>
        <dbReference type="Pfam" id="PF08751"/>
    </source>
</evidence>
<feature type="domain" description="TrwC relaxase" evidence="1">
    <location>
        <begin position="56"/>
        <end position="257"/>
    </location>
</feature>
<name>A0ABV3Y1Z2_9ACTN</name>
<accession>A0ABV3Y1Z2</accession>
<evidence type="ECO:0000313" key="2">
    <source>
        <dbReference type="EMBL" id="MEX6429573.1"/>
    </source>
</evidence>
<comment type="caution">
    <text evidence="2">The sequence shown here is derived from an EMBL/GenBank/DDBJ whole genome shotgun (WGS) entry which is preliminary data.</text>
</comment>
<keyword evidence="3" id="KW-1185">Reference proteome</keyword>
<proteinExistence type="predicted"/>
<organism evidence="2 3">
    <name type="scientific">Ferrimicrobium acidiphilum</name>
    <dbReference type="NCBI Taxonomy" id="121039"/>
    <lineage>
        <taxon>Bacteria</taxon>
        <taxon>Bacillati</taxon>
        <taxon>Actinomycetota</taxon>
        <taxon>Acidimicrobiia</taxon>
        <taxon>Acidimicrobiales</taxon>
        <taxon>Acidimicrobiaceae</taxon>
        <taxon>Ferrimicrobium</taxon>
    </lineage>
</organism>
<dbReference type="SUPFAM" id="SSF55464">
    <property type="entry name" value="Origin of replication-binding domain, RBD-like"/>
    <property type="match status" value="1"/>
</dbReference>
<dbReference type="EMBL" id="JBFSHR010000019">
    <property type="protein sequence ID" value="MEX6429573.1"/>
    <property type="molecule type" value="Genomic_DNA"/>
</dbReference>
<evidence type="ECO:0000313" key="3">
    <source>
        <dbReference type="Proteomes" id="UP001560267"/>
    </source>
</evidence>
<gene>
    <name evidence="2" type="primary">mobF</name>
    <name evidence="2" type="ORF">AB6A68_06930</name>
</gene>
<dbReference type="NCBIfam" id="NF041492">
    <property type="entry name" value="MobF"/>
    <property type="match status" value="1"/>
</dbReference>
<dbReference type="InterPro" id="IPR014862">
    <property type="entry name" value="TrwC"/>
</dbReference>
<dbReference type="Proteomes" id="UP001560267">
    <property type="component" value="Unassembled WGS sequence"/>
</dbReference>
<dbReference type="Pfam" id="PF08751">
    <property type="entry name" value="TrwC"/>
    <property type="match status" value="1"/>
</dbReference>
<reference evidence="2 3" key="1">
    <citation type="submission" date="2024-07" db="EMBL/GenBank/DDBJ databases">
        <title>Draft Genome Sequence of Ferrimicrobium acidiphilum Strain YE2023, Isolated from a Pulp of Bioleach Reactor.</title>
        <authorList>
            <person name="Elkina Y.A."/>
            <person name="Bulaeva A.G."/>
            <person name="Beletsky A.V."/>
            <person name="Mardanov A.V."/>
        </authorList>
    </citation>
    <scope>NUCLEOTIDE SEQUENCE [LARGE SCALE GENOMIC DNA]</scope>
    <source>
        <strain evidence="2 3">YE2023</strain>
    </source>
</reference>
<protein>
    <submittedName>
        <fullName evidence="2">MobF family relaxase</fullName>
    </submittedName>
</protein>